<feature type="region of interest" description="Disordered" evidence="2">
    <location>
        <begin position="754"/>
        <end position="774"/>
    </location>
</feature>
<sequence length="1534" mass="165223">MGADATINIDVMLANLPKFKNDVSFVDDVLTKLGMNTGSKIDDSFKSETAKIETIAKSMKNDVDQTLDKPVKFTIKADNSDAERDVKETKAFLKDIPKSKITELKADNDGASLKIKATKEGISEIPKQKETILNADATQAKSETKELGETAERTESKYMSLKDKLSIGAIAGVASSAIQVITGSFSELIGESVEASDSIDKFKSTMKLGGFGEKEINEATKIVQKYADDTVYDLSTVSNTTAQLAANGIKNYTELTKAAGNLNAQAGGSAETFKAVAMMLTQTAGAGKLTTENWNQLADAIPGASGVLQKAMVDNGAYTGNFRDAMEKGEISADEFNQAITKLGMNDGAIQAAKTTTTFEGAIGNLQANIVGGINDIIKHLGKDKLTGIINGASDSVVGLFQHVSDVFSYLDKNKSTIGNITGNVKDLAGALISGAWEQGKDILLAVADMFGLIDDNTKKIKDPLKQVDKIIENLADNKDKVELLGKALVTMFAVKKGFEFISMINQARKSLLEFTAVEKATSFLSGGFGNTAKAGVTQTVTETAATVAPAAVGGAGVAAKLGSLVTGLAKLTPVISVLASVPELFKKGSTGEKTGGFLGGIGGGLGGAKLGAAIGTMIAPGIGTAIGTVLGGAAGQFAGSKFGSGFVGSLQESLNGKPLKPKVKKTKAKIEIEIDEKKINKKIAPEIKKLNKALLVDMGIDPKSTKKAKKESDKLFEEMGKDIDGYYKKKQKQSKKDLDLLVKQGVMTREEADKLLKKEQKNNDASKKSKKDALIKMQTTVNEYYKKVEGIQNDSSKSEKQKNKELNKLRKQFVKDYVADQFAMNGKAVEAIESGAKEQEDLLKQLRKKKGKLSAKDLEATQEEADKLYEASVKPAKKTRDDVINAADKKYKETVKAAKRQRDETGTLSQEQYEKVVKEARKQRDDTHTAAKNQYKEVTAKAKEQHDKVSDEITKQKTAVVKLANDQAREHIGASQNETGTVQGSWKGLQTNLKSIVNGIVDGINGLLNGLHKGWGKIPKWGAHAKGTSGLTEDEIALVGEEGFELAHHPAKGIFAVGSQGPEIRPLQAGTSILPHEASKQFLSMTRGLPAHANGVWGTINNIADWVKEKAENVEDFVFDGADKLYNTVTDKLGISKFLDSLGDSAEFKVAKGGLNTVKDNVIKYAQSLFDKYQEEFGSSGSFDGAMNANGVYDYLVKVAQKVIGKFGNGFYVSSGYRAGDQYHHGQHQAIDIAIPGAILSPLYTKAANYAFEKFPKEVGYVITNGMVRDRMGYTHGGTSGKWVPWGSTDHDNHVHISGRMGSGDIYHGNSNSGGTNVKPTGGHQNWMKQAGFSPSEYAAIDYIVNHESSWNPQAVNPGSGAYGLPQSLPASKLASAGSDWRTNPITQLKWMRNYVNERYGGANGALNFWRANHWYANGGEVDRPTLAWIGEDPNYAKEFIINPAKDSADLLIQKAIAAREQYKPTPSAQNYSSNNNSTGRFVTQTDLNQLINKINERPVKVNSILDGKQVGHSVDQTNAGTLKRKLYTARRA</sequence>
<dbReference type="Proteomes" id="UP000183700">
    <property type="component" value="Unassembled WGS sequence"/>
</dbReference>
<dbReference type="NCBIfam" id="TIGR02675">
    <property type="entry name" value="tape_meas_nterm"/>
    <property type="match status" value="1"/>
</dbReference>
<feature type="coiled-coil region" evidence="1">
    <location>
        <begin position="830"/>
        <end position="857"/>
    </location>
</feature>
<dbReference type="EMBL" id="JXKM01000019">
    <property type="protein sequence ID" value="OJG33491.1"/>
    <property type="molecule type" value="Genomic_DNA"/>
</dbReference>
<accession>A0A1L8SNA1</accession>
<dbReference type="Pfam" id="PF20155">
    <property type="entry name" value="TMP_3"/>
    <property type="match status" value="1"/>
</dbReference>
<proteinExistence type="predicted"/>
<dbReference type="OrthoDB" id="2137849at2"/>
<dbReference type="InterPro" id="IPR023346">
    <property type="entry name" value="Lysozyme-like_dom_sf"/>
</dbReference>
<reference evidence="5 6" key="1">
    <citation type="submission" date="2014-12" db="EMBL/GenBank/DDBJ databases">
        <title>Draft genome sequences of 29 type strains of Enterococci.</title>
        <authorList>
            <person name="Zhong Z."/>
            <person name="Sun Z."/>
            <person name="Liu W."/>
            <person name="Zhang W."/>
            <person name="Zhang H."/>
        </authorList>
    </citation>
    <scope>NUCLEOTIDE SEQUENCE [LARGE SCALE GENOMIC DNA]</scope>
    <source>
        <strain evidence="5 6">DSM 22802</strain>
    </source>
</reference>
<evidence type="ECO:0000313" key="5">
    <source>
        <dbReference type="EMBL" id="OJG33491.1"/>
    </source>
</evidence>
<evidence type="ECO:0000313" key="6">
    <source>
        <dbReference type="Proteomes" id="UP000183700"/>
    </source>
</evidence>
<keyword evidence="6" id="KW-1185">Reference proteome</keyword>
<evidence type="ECO:0000259" key="3">
    <source>
        <dbReference type="Pfam" id="PF01464"/>
    </source>
</evidence>
<dbReference type="Gene3D" id="1.10.530.10">
    <property type="match status" value="1"/>
</dbReference>
<dbReference type="InterPro" id="IPR008258">
    <property type="entry name" value="Transglycosylase_SLT_dom_1"/>
</dbReference>
<dbReference type="SUPFAM" id="SSF53955">
    <property type="entry name" value="Lysozyme-like"/>
    <property type="match status" value="1"/>
</dbReference>
<dbReference type="InterPro" id="IPR013491">
    <property type="entry name" value="Tape_meas_N"/>
</dbReference>
<feature type="domain" description="Transglycosylase SLT" evidence="3">
    <location>
        <begin position="1337"/>
        <end position="1421"/>
    </location>
</feature>
<keyword evidence="1" id="KW-0175">Coiled coil</keyword>
<gene>
    <name evidence="5" type="ORF">RV00_GL001047</name>
</gene>
<organism evidence="5 6">
    <name type="scientific">Enterococcus devriesei</name>
    <dbReference type="NCBI Taxonomy" id="319970"/>
    <lineage>
        <taxon>Bacteria</taxon>
        <taxon>Bacillati</taxon>
        <taxon>Bacillota</taxon>
        <taxon>Bacilli</taxon>
        <taxon>Lactobacillales</taxon>
        <taxon>Enterococcaceae</taxon>
        <taxon>Enterococcus</taxon>
    </lineage>
</organism>
<feature type="domain" description="Tape measure protein N-terminal" evidence="4">
    <location>
        <begin position="192"/>
        <end position="378"/>
    </location>
</feature>
<evidence type="ECO:0000259" key="4">
    <source>
        <dbReference type="Pfam" id="PF20155"/>
    </source>
</evidence>
<evidence type="ECO:0000256" key="2">
    <source>
        <dbReference type="SAM" id="MobiDB-lite"/>
    </source>
</evidence>
<evidence type="ECO:0000256" key="1">
    <source>
        <dbReference type="SAM" id="Coils"/>
    </source>
</evidence>
<dbReference type="Pfam" id="PF01464">
    <property type="entry name" value="SLT"/>
    <property type="match status" value="1"/>
</dbReference>
<dbReference type="RefSeq" id="WP_071863395.1">
    <property type="nucleotide sequence ID" value="NZ_JBHLVS010000011.1"/>
</dbReference>
<dbReference type="STRING" id="319970.RV00_GL001047"/>
<name>A0A1L8SNA1_9ENTE</name>
<protein>
    <submittedName>
        <fullName evidence="5">Tape measure domain-containing protein</fullName>
    </submittedName>
</protein>
<comment type="caution">
    <text evidence="5">The sequence shown here is derived from an EMBL/GenBank/DDBJ whole genome shotgun (WGS) entry which is preliminary data.</text>
</comment>